<protein>
    <submittedName>
        <fullName evidence="1">Uncharacterized protein</fullName>
    </submittedName>
</protein>
<sequence>MQHKGCIKAVHVKISWP</sequence>
<name>A0A0A9CDP8_ARUDO</name>
<dbReference type="AlphaFoldDB" id="A0A0A9CDP8"/>
<accession>A0A0A9CDP8</accession>
<dbReference type="EMBL" id="GBRH01228303">
    <property type="protein sequence ID" value="JAD69592.1"/>
    <property type="molecule type" value="Transcribed_RNA"/>
</dbReference>
<proteinExistence type="predicted"/>
<reference evidence="1" key="2">
    <citation type="journal article" date="2015" name="Data Brief">
        <title>Shoot transcriptome of the giant reed, Arundo donax.</title>
        <authorList>
            <person name="Barrero R.A."/>
            <person name="Guerrero F.D."/>
            <person name="Moolhuijzen P."/>
            <person name="Goolsby J.A."/>
            <person name="Tidwell J."/>
            <person name="Bellgard S.E."/>
            <person name="Bellgard M.I."/>
        </authorList>
    </citation>
    <scope>NUCLEOTIDE SEQUENCE</scope>
    <source>
        <tissue evidence="1">Shoot tissue taken approximately 20 cm above the soil surface</tissue>
    </source>
</reference>
<evidence type="ECO:0000313" key="1">
    <source>
        <dbReference type="EMBL" id="JAD69592.1"/>
    </source>
</evidence>
<reference evidence="1" key="1">
    <citation type="submission" date="2014-09" db="EMBL/GenBank/DDBJ databases">
        <authorList>
            <person name="Magalhaes I.L.F."/>
            <person name="Oliveira U."/>
            <person name="Santos F.R."/>
            <person name="Vidigal T.H.D.A."/>
            <person name="Brescovit A.D."/>
            <person name="Santos A.J."/>
        </authorList>
    </citation>
    <scope>NUCLEOTIDE SEQUENCE</scope>
    <source>
        <tissue evidence="1">Shoot tissue taken approximately 20 cm above the soil surface</tissue>
    </source>
</reference>
<organism evidence="1">
    <name type="scientific">Arundo donax</name>
    <name type="common">Giant reed</name>
    <name type="synonym">Donax arundinaceus</name>
    <dbReference type="NCBI Taxonomy" id="35708"/>
    <lineage>
        <taxon>Eukaryota</taxon>
        <taxon>Viridiplantae</taxon>
        <taxon>Streptophyta</taxon>
        <taxon>Embryophyta</taxon>
        <taxon>Tracheophyta</taxon>
        <taxon>Spermatophyta</taxon>
        <taxon>Magnoliopsida</taxon>
        <taxon>Liliopsida</taxon>
        <taxon>Poales</taxon>
        <taxon>Poaceae</taxon>
        <taxon>PACMAD clade</taxon>
        <taxon>Arundinoideae</taxon>
        <taxon>Arundineae</taxon>
        <taxon>Arundo</taxon>
    </lineage>
</organism>